<dbReference type="eggNOG" id="ENOG5034AAY">
    <property type="taxonomic scope" value="Bacteria"/>
</dbReference>
<evidence type="ECO:0000256" key="7">
    <source>
        <dbReference type="SAM" id="SignalP"/>
    </source>
</evidence>
<dbReference type="Proteomes" id="UP000035065">
    <property type="component" value="Unassembled WGS sequence"/>
</dbReference>
<evidence type="ECO:0000256" key="5">
    <source>
        <dbReference type="ARBA" id="ARBA00023288"/>
    </source>
</evidence>
<dbReference type="Pfam" id="PF14041">
    <property type="entry name" value="Lipoprotein_21"/>
    <property type="match status" value="1"/>
</dbReference>
<evidence type="ECO:0000313" key="8">
    <source>
        <dbReference type="EMBL" id="EGD54359.1"/>
    </source>
</evidence>
<name>F1YLG5_9ACTN</name>
<dbReference type="STRING" id="644548.SCNU_13784"/>
<dbReference type="PROSITE" id="PS51257">
    <property type="entry name" value="PROKAR_LIPOPROTEIN"/>
    <property type="match status" value="1"/>
</dbReference>
<gene>
    <name evidence="8" type="ORF">SCNU_13784</name>
</gene>
<dbReference type="InterPro" id="IPR025971">
    <property type="entry name" value="LppP/LprE"/>
</dbReference>
<keyword evidence="9" id="KW-1185">Reference proteome</keyword>
<evidence type="ECO:0000256" key="2">
    <source>
        <dbReference type="ARBA" id="ARBA00022729"/>
    </source>
</evidence>
<organism evidence="8 9">
    <name type="scientific">Gordonia neofelifaecis NRRL B-59395</name>
    <dbReference type="NCBI Taxonomy" id="644548"/>
    <lineage>
        <taxon>Bacteria</taxon>
        <taxon>Bacillati</taxon>
        <taxon>Actinomycetota</taxon>
        <taxon>Actinomycetes</taxon>
        <taxon>Mycobacteriales</taxon>
        <taxon>Gordoniaceae</taxon>
        <taxon>Gordonia</taxon>
    </lineage>
</organism>
<evidence type="ECO:0000256" key="6">
    <source>
        <dbReference type="SAM" id="MobiDB-lite"/>
    </source>
</evidence>
<sequence>MRIGDSARVLAAMAVVGLLLGACSTSEGDPVAEQSTTATRGRPSATVPPRPDDTAPPAETAPAEVTAVEPGGPDAGAPRTAPASNTEAPRPGSGHGLCFDLNSKLAADAIATLGADSNGGSWQPYRASNHPLSDGCGLDWMQVNGSGFNDATYTSRVLLFAAGEFLGTVEPHEYSYTSIAGDTLDSVTVRYRWLRPDDPFCCPQGGPTDVTATLSGGAVVRSGQFPPAT</sequence>
<feature type="compositionally biased region" description="Polar residues" evidence="6">
    <location>
        <begin position="25"/>
        <end position="39"/>
    </location>
</feature>
<evidence type="ECO:0000256" key="4">
    <source>
        <dbReference type="ARBA" id="ARBA00023139"/>
    </source>
</evidence>
<dbReference type="EMBL" id="AEUD01000012">
    <property type="protein sequence ID" value="EGD54359.1"/>
    <property type="molecule type" value="Genomic_DNA"/>
</dbReference>
<evidence type="ECO:0000256" key="3">
    <source>
        <dbReference type="ARBA" id="ARBA00023136"/>
    </source>
</evidence>
<feature type="region of interest" description="Disordered" evidence="6">
    <location>
        <begin position="25"/>
        <end position="95"/>
    </location>
</feature>
<feature type="chain" id="PRO_5003277286" description="LppP/LprE family lipoprotein" evidence="7">
    <location>
        <begin position="29"/>
        <end position="229"/>
    </location>
</feature>
<reference evidence="8 9" key="1">
    <citation type="journal article" date="2011" name="J. Bacteriol.">
        <title>Draft Genome Sequence of Gordonia neofelifaecis NRRL B-59395, a Cholesterol-Degrading Actinomycete.</title>
        <authorList>
            <person name="Ge F."/>
            <person name="Li W."/>
            <person name="Chen G."/>
            <person name="Liu Y."/>
            <person name="Zhang G."/>
            <person name="Yong B."/>
            <person name="Wang Q."/>
            <person name="Wang N."/>
            <person name="Huang Z."/>
            <person name="Li W."/>
            <person name="Wang J."/>
            <person name="Wu C."/>
            <person name="Xie Q."/>
            <person name="Liu G."/>
        </authorList>
    </citation>
    <scope>NUCLEOTIDE SEQUENCE [LARGE SCALE GENOMIC DNA]</scope>
    <source>
        <strain evidence="8 9">NRRL B-59395</strain>
    </source>
</reference>
<evidence type="ECO:0000313" key="9">
    <source>
        <dbReference type="Proteomes" id="UP000035065"/>
    </source>
</evidence>
<keyword evidence="1" id="KW-1003">Cell membrane</keyword>
<evidence type="ECO:0008006" key="10">
    <source>
        <dbReference type="Google" id="ProtNLM"/>
    </source>
</evidence>
<keyword evidence="2 7" id="KW-0732">Signal</keyword>
<proteinExistence type="predicted"/>
<keyword evidence="5" id="KW-0449">Lipoprotein</keyword>
<keyword evidence="3" id="KW-0472">Membrane</keyword>
<accession>F1YLG5</accession>
<feature type="signal peptide" evidence="7">
    <location>
        <begin position="1"/>
        <end position="28"/>
    </location>
</feature>
<protein>
    <recommendedName>
        <fullName evidence="10">LppP/LprE family lipoprotein</fullName>
    </recommendedName>
</protein>
<dbReference type="AlphaFoldDB" id="F1YLG5"/>
<evidence type="ECO:0000256" key="1">
    <source>
        <dbReference type="ARBA" id="ARBA00022475"/>
    </source>
</evidence>
<feature type="compositionally biased region" description="Low complexity" evidence="6">
    <location>
        <begin position="55"/>
        <end position="70"/>
    </location>
</feature>
<comment type="caution">
    <text evidence="8">The sequence shown here is derived from an EMBL/GenBank/DDBJ whole genome shotgun (WGS) entry which is preliminary data.</text>
</comment>
<keyword evidence="4" id="KW-0564">Palmitate</keyword>
<dbReference type="RefSeq" id="WP_009679957.1">
    <property type="nucleotide sequence ID" value="NZ_AEUD01000012.1"/>
</dbReference>